<keyword evidence="3" id="KW-1185">Reference proteome</keyword>
<feature type="compositionally biased region" description="Pro residues" evidence="1">
    <location>
        <begin position="25"/>
        <end position="43"/>
    </location>
</feature>
<sequence>MPKRPRRVRKSTTRWTSPRRIRPWPRLPPPSKRPPRLLPPSRNPLPLRNPSRKAWPDFKPARESGLFSATAPNAGRRPRWTG</sequence>
<accession>A0A4Q1CD08</accession>
<dbReference type="Proteomes" id="UP000290218">
    <property type="component" value="Unassembled WGS sequence"/>
</dbReference>
<feature type="compositionally biased region" description="Basic residues" evidence="1">
    <location>
        <begin position="1"/>
        <end position="23"/>
    </location>
</feature>
<protein>
    <submittedName>
        <fullName evidence="2">Uncharacterized protein</fullName>
    </submittedName>
</protein>
<reference evidence="2 3" key="1">
    <citation type="submission" date="2019-01" db="EMBL/GenBank/DDBJ databases">
        <title>Lacunisphaera sp. strain TWA-58.</title>
        <authorList>
            <person name="Chen W.-M."/>
        </authorList>
    </citation>
    <scope>NUCLEOTIDE SEQUENCE [LARGE SCALE GENOMIC DNA]</scope>
    <source>
        <strain evidence="2 3">TWA-58</strain>
    </source>
</reference>
<evidence type="ECO:0000313" key="3">
    <source>
        <dbReference type="Proteomes" id="UP000290218"/>
    </source>
</evidence>
<comment type="caution">
    <text evidence="2">The sequence shown here is derived from an EMBL/GenBank/DDBJ whole genome shotgun (WGS) entry which is preliminary data.</text>
</comment>
<name>A0A4Q1CD08_9BACT</name>
<feature type="region of interest" description="Disordered" evidence="1">
    <location>
        <begin position="1"/>
        <end position="82"/>
    </location>
</feature>
<proteinExistence type="predicted"/>
<gene>
    <name evidence="2" type="ORF">ESB00_11920</name>
</gene>
<dbReference type="EMBL" id="SDHX01000001">
    <property type="protein sequence ID" value="RXK56988.1"/>
    <property type="molecule type" value="Genomic_DNA"/>
</dbReference>
<organism evidence="2 3">
    <name type="scientific">Oleiharenicola lentus</name>
    <dbReference type="NCBI Taxonomy" id="2508720"/>
    <lineage>
        <taxon>Bacteria</taxon>
        <taxon>Pseudomonadati</taxon>
        <taxon>Verrucomicrobiota</taxon>
        <taxon>Opitutia</taxon>
        <taxon>Opitutales</taxon>
        <taxon>Opitutaceae</taxon>
        <taxon>Oleiharenicola</taxon>
    </lineage>
</organism>
<dbReference type="AlphaFoldDB" id="A0A4Q1CD08"/>
<evidence type="ECO:0000313" key="2">
    <source>
        <dbReference type="EMBL" id="RXK56988.1"/>
    </source>
</evidence>
<evidence type="ECO:0000256" key="1">
    <source>
        <dbReference type="SAM" id="MobiDB-lite"/>
    </source>
</evidence>